<dbReference type="InterPro" id="IPR036388">
    <property type="entry name" value="WH-like_DNA-bd_sf"/>
</dbReference>
<dbReference type="InterPro" id="IPR036390">
    <property type="entry name" value="WH_DNA-bd_sf"/>
</dbReference>
<dbReference type="GO" id="GO:2000142">
    <property type="term" value="P:regulation of DNA-templated transcription initiation"/>
    <property type="evidence" value="ECO:0007669"/>
    <property type="project" value="TreeGrafter"/>
</dbReference>
<dbReference type="EMBL" id="CP028940">
    <property type="protein sequence ID" value="QKM60221.1"/>
    <property type="molecule type" value="Genomic_DNA"/>
</dbReference>
<dbReference type="GO" id="GO:0003677">
    <property type="term" value="F:DNA binding"/>
    <property type="evidence" value="ECO:0007669"/>
    <property type="project" value="UniProtKB-KW"/>
</dbReference>
<dbReference type="PROSITE" id="PS50931">
    <property type="entry name" value="HTH_LYSR"/>
    <property type="match status" value="1"/>
</dbReference>
<dbReference type="Pfam" id="PF00126">
    <property type="entry name" value="HTH_1"/>
    <property type="match status" value="1"/>
</dbReference>
<dbReference type="SUPFAM" id="SSF46785">
    <property type="entry name" value="Winged helix' DNA-binding domain"/>
    <property type="match status" value="1"/>
</dbReference>
<reference evidence="7 8" key="1">
    <citation type="submission" date="2018-04" db="EMBL/GenBank/DDBJ databases">
        <title>Polynucleobacter sp. UK-Long2-W17 genome.</title>
        <authorList>
            <person name="Hahn M.W."/>
        </authorList>
    </citation>
    <scope>NUCLEOTIDE SEQUENCE [LARGE SCALE GENOMIC DNA]</scope>
    <source>
        <strain evidence="7 8">UK-Long2-W17</strain>
    </source>
</reference>
<dbReference type="SUPFAM" id="SSF53850">
    <property type="entry name" value="Periplasmic binding protein-like II"/>
    <property type="match status" value="1"/>
</dbReference>
<keyword evidence="3" id="KW-0238">DNA-binding</keyword>
<dbReference type="PANTHER" id="PTHR30293">
    <property type="entry name" value="TRANSCRIPTIONAL REGULATORY PROTEIN NAC-RELATED"/>
    <property type="match status" value="1"/>
</dbReference>
<accession>A0A6M9PIJ0</accession>
<evidence type="ECO:0000256" key="5">
    <source>
        <dbReference type="ARBA" id="ARBA00023163"/>
    </source>
</evidence>
<dbReference type="PANTHER" id="PTHR30293:SF2">
    <property type="entry name" value="TRANSCRIPTIONAL ACTIVATOR PROTEIN NHAR"/>
    <property type="match status" value="1"/>
</dbReference>
<keyword evidence="5" id="KW-0804">Transcription</keyword>
<evidence type="ECO:0000313" key="7">
    <source>
        <dbReference type="EMBL" id="QKM60221.1"/>
    </source>
</evidence>
<dbReference type="RefSeq" id="WP_173959990.1">
    <property type="nucleotide sequence ID" value="NZ_CBCSCC010000003.1"/>
</dbReference>
<evidence type="ECO:0000313" key="8">
    <source>
        <dbReference type="Proteomes" id="UP000501090"/>
    </source>
</evidence>
<dbReference type="Gene3D" id="1.10.10.10">
    <property type="entry name" value="Winged helix-like DNA-binding domain superfamily/Winged helix DNA-binding domain"/>
    <property type="match status" value="1"/>
</dbReference>
<comment type="similarity">
    <text evidence="1">Belongs to the LysR transcriptional regulatory family.</text>
</comment>
<keyword evidence="4" id="KW-0010">Activator</keyword>
<name>A0A6M9PIJ0_9BURK</name>
<evidence type="ECO:0000256" key="3">
    <source>
        <dbReference type="ARBA" id="ARBA00023125"/>
    </source>
</evidence>
<dbReference type="GO" id="GO:0003700">
    <property type="term" value="F:DNA-binding transcription factor activity"/>
    <property type="evidence" value="ECO:0007669"/>
    <property type="project" value="InterPro"/>
</dbReference>
<keyword evidence="8" id="KW-1185">Reference proteome</keyword>
<gene>
    <name evidence="7" type="ORF">DN92_03705</name>
</gene>
<dbReference type="KEGG" id="pard:DN92_03705"/>
<evidence type="ECO:0000256" key="2">
    <source>
        <dbReference type="ARBA" id="ARBA00023015"/>
    </source>
</evidence>
<dbReference type="Proteomes" id="UP000501090">
    <property type="component" value="Chromosome"/>
</dbReference>
<proteinExistence type="inferred from homology"/>
<sequence length="290" mass="32592">MQYNYRHLYYFWVVAKEGSMSKAAERLDMAIQTISAQVHELEKSLGYLLFKPAGRGLALTESGFAALAIAEQIFLLGEKLPEAVRDAAISPKTKITVGVSDGLSKLVTRQLLEPILEKNDVQLIAHEGEFEDLLADLALHRLDIVLADRPAPSNKNLHVYSEELMKSSIAWFGVNKVLKQTEKSFPECLNDLPILLPTTHSKVRHLIDQWFAKNGINPHIAGEFEDSALLKTFAASGLGVFPAGQIIEKNLKETYNMDMFGSCKDMYEYFYAIRSEKKIQHPLVEAIIKR</sequence>
<dbReference type="Pfam" id="PF03466">
    <property type="entry name" value="LysR_substrate"/>
    <property type="match status" value="1"/>
</dbReference>
<protein>
    <submittedName>
        <fullName evidence="7">LysR family transcriptional regulator</fullName>
    </submittedName>
</protein>
<evidence type="ECO:0000256" key="1">
    <source>
        <dbReference type="ARBA" id="ARBA00009437"/>
    </source>
</evidence>
<dbReference type="InterPro" id="IPR005119">
    <property type="entry name" value="LysR_subst-bd"/>
</dbReference>
<organism evidence="7 8">
    <name type="scientific">Polynucleobacter arcticus</name>
    <dbReference type="NCBI Taxonomy" id="1743165"/>
    <lineage>
        <taxon>Bacteria</taxon>
        <taxon>Pseudomonadati</taxon>
        <taxon>Pseudomonadota</taxon>
        <taxon>Betaproteobacteria</taxon>
        <taxon>Burkholderiales</taxon>
        <taxon>Burkholderiaceae</taxon>
        <taxon>Polynucleobacter</taxon>
    </lineage>
</organism>
<dbReference type="AlphaFoldDB" id="A0A6M9PIJ0"/>
<evidence type="ECO:0000256" key="4">
    <source>
        <dbReference type="ARBA" id="ARBA00023159"/>
    </source>
</evidence>
<keyword evidence="2" id="KW-0805">Transcription regulation</keyword>
<feature type="domain" description="HTH lysR-type" evidence="6">
    <location>
        <begin position="1"/>
        <end position="60"/>
    </location>
</feature>
<dbReference type="Gene3D" id="3.40.190.10">
    <property type="entry name" value="Periplasmic binding protein-like II"/>
    <property type="match status" value="2"/>
</dbReference>
<dbReference type="InterPro" id="IPR000847">
    <property type="entry name" value="LysR_HTH_N"/>
</dbReference>
<evidence type="ECO:0000259" key="6">
    <source>
        <dbReference type="PROSITE" id="PS50931"/>
    </source>
</evidence>